<gene>
    <name evidence="4" type="ORF">yc1106_03777</name>
</gene>
<name>A0A9Q8Z9X7_CURCL</name>
<dbReference type="PANTHER" id="PTHR31836">
    <property type="match status" value="1"/>
</dbReference>
<feature type="compositionally biased region" description="Pro residues" evidence="2">
    <location>
        <begin position="98"/>
        <end position="145"/>
    </location>
</feature>
<dbReference type="Gene3D" id="2.40.40.10">
    <property type="entry name" value="RlpA-like domain"/>
    <property type="match status" value="1"/>
</dbReference>
<evidence type="ECO:0000256" key="2">
    <source>
        <dbReference type="SAM" id="MobiDB-lite"/>
    </source>
</evidence>
<dbReference type="SUPFAM" id="SSF50685">
    <property type="entry name" value="Barwin-like endoglucanases"/>
    <property type="match status" value="1"/>
</dbReference>
<feature type="compositionally biased region" description="Low complexity" evidence="2">
    <location>
        <begin position="146"/>
        <end position="162"/>
    </location>
</feature>
<organism evidence="4 5">
    <name type="scientific">Curvularia clavata</name>
    <dbReference type="NCBI Taxonomy" id="95742"/>
    <lineage>
        <taxon>Eukaryota</taxon>
        <taxon>Fungi</taxon>
        <taxon>Dikarya</taxon>
        <taxon>Ascomycota</taxon>
        <taxon>Pezizomycotina</taxon>
        <taxon>Dothideomycetes</taxon>
        <taxon>Pleosporomycetidae</taxon>
        <taxon>Pleosporales</taxon>
        <taxon>Pleosporineae</taxon>
        <taxon>Pleosporaceae</taxon>
        <taxon>Curvularia</taxon>
    </lineage>
</organism>
<reference evidence="4" key="1">
    <citation type="submission" date="2021-12" db="EMBL/GenBank/DDBJ databases">
        <title>Curvularia clavata genome.</title>
        <authorList>
            <person name="Cao Y."/>
        </authorList>
    </citation>
    <scope>NUCLEOTIDE SEQUENCE</scope>
    <source>
        <strain evidence="4">Yc1106</strain>
    </source>
</reference>
<feature type="region of interest" description="Disordered" evidence="2">
    <location>
        <begin position="51"/>
        <end position="173"/>
    </location>
</feature>
<evidence type="ECO:0000313" key="4">
    <source>
        <dbReference type="EMBL" id="USP76503.1"/>
    </source>
</evidence>
<feature type="signal peptide" evidence="3">
    <location>
        <begin position="1"/>
        <end position="18"/>
    </location>
</feature>
<feature type="compositionally biased region" description="Low complexity" evidence="2">
    <location>
        <begin position="70"/>
        <end position="97"/>
    </location>
</feature>
<dbReference type="EMBL" id="CP089276">
    <property type="protein sequence ID" value="USP76503.1"/>
    <property type="molecule type" value="Genomic_DNA"/>
</dbReference>
<dbReference type="PANTHER" id="PTHR31836:SF28">
    <property type="entry name" value="SRCR DOMAIN-CONTAINING PROTEIN-RELATED"/>
    <property type="match status" value="1"/>
</dbReference>
<dbReference type="AlphaFoldDB" id="A0A9Q8Z9X7"/>
<accession>A0A9Q8Z9X7</accession>
<protein>
    <recommendedName>
        <fullName evidence="6">RlpA-like protein double-psi beta-barrel domain-containing protein</fullName>
    </recommendedName>
</protein>
<proteinExistence type="predicted"/>
<dbReference type="OrthoDB" id="406505at2759"/>
<evidence type="ECO:0008006" key="6">
    <source>
        <dbReference type="Google" id="ProtNLM"/>
    </source>
</evidence>
<evidence type="ECO:0000256" key="3">
    <source>
        <dbReference type="SAM" id="SignalP"/>
    </source>
</evidence>
<dbReference type="InterPro" id="IPR036908">
    <property type="entry name" value="RlpA-like_sf"/>
</dbReference>
<dbReference type="CDD" id="cd22191">
    <property type="entry name" value="DPBB_RlpA_EXP_N-like"/>
    <property type="match status" value="1"/>
</dbReference>
<feature type="chain" id="PRO_5040181578" description="RlpA-like protein double-psi beta-barrel domain-containing protein" evidence="3">
    <location>
        <begin position="19"/>
        <end position="287"/>
    </location>
</feature>
<dbReference type="Proteomes" id="UP001056012">
    <property type="component" value="Chromosome 3"/>
</dbReference>
<keyword evidence="1 3" id="KW-0732">Signal</keyword>
<evidence type="ECO:0000313" key="5">
    <source>
        <dbReference type="Proteomes" id="UP001056012"/>
    </source>
</evidence>
<feature type="compositionally biased region" description="Low complexity" evidence="2">
    <location>
        <begin position="51"/>
        <end position="63"/>
    </location>
</feature>
<dbReference type="InterPro" id="IPR051477">
    <property type="entry name" value="Expansin_CellWall"/>
</dbReference>
<evidence type="ECO:0000256" key="1">
    <source>
        <dbReference type="ARBA" id="ARBA00022729"/>
    </source>
</evidence>
<sequence length="287" mass="29110">MKASTVLASLLFGSIAAAAPVDKRALVYKTEIVTETVVVYTTVYDDGTPAPTSSAAPTSNPAAFYEQQKPTPSSAPAAAAPSAPAAPAYTPPVVEQPKPSPSPSPSPKPEPSQAPAPQPEQPKPEPSSAPAPAPQPEPAYTPAPAPTSAAPAPSATPSAPATHQNPTTGSGVAGASYSDVDITVYDNSGVAGACGKPLTDDMMVVAISQGLWDAKGGSTYDYMTGASSNPWCGTEIEIDYNGATTKATIMDLCPGCKGPNDIDLSRAAWKSLGITETTRLKASWSVV</sequence>
<dbReference type="VEuPathDB" id="FungiDB:yc1106_03777"/>
<keyword evidence="5" id="KW-1185">Reference proteome</keyword>